<keyword evidence="2" id="KW-1185">Reference proteome</keyword>
<evidence type="ECO:0000313" key="2">
    <source>
        <dbReference type="Proteomes" id="UP000325273"/>
    </source>
</evidence>
<reference evidence="1 2" key="1">
    <citation type="submission" date="2019-08" db="EMBL/GenBank/DDBJ databases">
        <title>Paraburkholderia sp. DCY113.</title>
        <authorList>
            <person name="Kang J."/>
        </authorList>
    </citation>
    <scope>NUCLEOTIDE SEQUENCE [LARGE SCALE GENOMIC DNA]</scope>
    <source>
        <strain evidence="1 2">DCY113</strain>
    </source>
</reference>
<accession>A0A5B0HDC6</accession>
<dbReference type="Proteomes" id="UP000325273">
    <property type="component" value="Unassembled WGS sequence"/>
</dbReference>
<organism evidence="1 2">
    <name type="scientific">Paraburkholderia panacisoli</name>
    <dbReference type="NCBI Taxonomy" id="2603818"/>
    <lineage>
        <taxon>Bacteria</taxon>
        <taxon>Pseudomonadati</taxon>
        <taxon>Pseudomonadota</taxon>
        <taxon>Betaproteobacteria</taxon>
        <taxon>Burkholderiales</taxon>
        <taxon>Burkholderiaceae</taxon>
        <taxon>Paraburkholderia</taxon>
    </lineage>
</organism>
<gene>
    <name evidence="1" type="ORF">FVF58_09730</name>
</gene>
<dbReference type="EMBL" id="VTUZ01000005">
    <property type="protein sequence ID" value="KAA1013060.1"/>
    <property type="molecule type" value="Genomic_DNA"/>
</dbReference>
<evidence type="ECO:0000313" key="1">
    <source>
        <dbReference type="EMBL" id="KAA1013060.1"/>
    </source>
</evidence>
<protein>
    <submittedName>
        <fullName evidence="1">Uncharacterized protein</fullName>
    </submittedName>
</protein>
<comment type="caution">
    <text evidence="1">The sequence shown here is derived from an EMBL/GenBank/DDBJ whole genome shotgun (WGS) entry which is preliminary data.</text>
</comment>
<name>A0A5B0HDC6_9BURK</name>
<sequence length="88" mass="10142">MTEAEYREKVREALVEGLLSFNGAAYNEETKQAMMEKVIEVWPPRDPIQWVESVRIENGAFHYKLTQEATELLRAQGFEEVEAPREAG</sequence>
<dbReference type="AlphaFoldDB" id="A0A5B0HDC6"/>
<dbReference type="RefSeq" id="WP_149669690.1">
    <property type="nucleotide sequence ID" value="NZ_VTUZ01000005.1"/>
</dbReference>
<proteinExistence type="predicted"/>